<dbReference type="InterPro" id="IPR013209">
    <property type="entry name" value="LNS2"/>
</dbReference>
<dbReference type="PANTHER" id="PTHR12181">
    <property type="entry name" value="LIPIN"/>
    <property type="match status" value="1"/>
</dbReference>
<reference evidence="2" key="1">
    <citation type="submission" date="2020-06" db="EMBL/GenBank/DDBJ databases">
        <authorList>
            <person name="Li T."/>
            <person name="Hu X."/>
            <person name="Zhang T."/>
            <person name="Song X."/>
            <person name="Zhang H."/>
            <person name="Dai N."/>
            <person name="Sheng W."/>
            <person name="Hou X."/>
            <person name="Wei L."/>
        </authorList>
    </citation>
    <scope>NUCLEOTIDE SEQUENCE</scope>
    <source>
        <strain evidence="2">KEN1</strain>
        <tissue evidence="2">Leaf</tissue>
    </source>
</reference>
<dbReference type="InterPro" id="IPR026058">
    <property type="entry name" value="LIPIN"/>
</dbReference>
<dbReference type="EMBL" id="JACGWN010000008">
    <property type="protein sequence ID" value="KAL0438704.1"/>
    <property type="molecule type" value="Genomic_DNA"/>
</dbReference>
<dbReference type="AlphaFoldDB" id="A0AAW2WBJ8"/>
<gene>
    <name evidence="2" type="ORF">Slati_2353400</name>
</gene>
<sequence>MILTIISFAGNSPRSVDSLRGSRRGWPFSFKRSRSVKVSHVDTISSEIPNTIKFLSDSSELEGGKDVTNGKVNKKIVRTLTPTSEQLASLKLKEGKNIVIFTFSTAMLGKQQVDARIFLWRWDARIVISDVDGTITRSDLLGQVMPLVGMDWSQSGVAHLFSAIKENGYQLLFLSARAISQSFHTRQFLFNIKQDGKALPDGPVVISPDGLFPSLFREESAPEIIIVTHDFFTQNGLNSQGRLLFSREQGNQDDLAYLGFYDTGQSDL</sequence>
<reference evidence="2" key="2">
    <citation type="journal article" date="2024" name="Plant">
        <title>Genomic evolution and insights into agronomic trait innovations of Sesamum species.</title>
        <authorList>
            <person name="Miao H."/>
            <person name="Wang L."/>
            <person name="Qu L."/>
            <person name="Liu H."/>
            <person name="Sun Y."/>
            <person name="Le M."/>
            <person name="Wang Q."/>
            <person name="Wei S."/>
            <person name="Zheng Y."/>
            <person name="Lin W."/>
            <person name="Duan Y."/>
            <person name="Cao H."/>
            <person name="Xiong S."/>
            <person name="Wang X."/>
            <person name="Wei L."/>
            <person name="Li C."/>
            <person name="Ma Q."/>
            <person name="Ju M."/>
            <person name="Zhao R."/>
            <person name="Li G."/>
            <person name="Mu C."/>
            <person name="Tian Q."/>
            <person name="Mei H."/>
            <person name="Zhang T."/>
            <person name="Gao T."/>
            <person name="Zhang H."/>
        </authorList>
    </citation>
    <scope>NUCLEOTIDE SEQUENCE</scope>
    <source>
        <strain evidence="2">KEN1</strain>
    </source>
</reference>
<evidence type="ECO:0000259" key="1">
    <source>
        <dbReference type="SMART" id="SM00775"/>
    </source>
</evidence>
<protein>
    <submittedName>
        <fullName evidence="2">Phosphatidate phosphatase PAH2</fullName>
    </submittedName>
</protein>
<dbReference type="InterPro" id="IPR036412">
    <property type="entry name" value="HAD-like_sf"/>
</dbReference>
<dbReference type="InterPro" id="IPR031315">
    <property type="entry name" value="LNS2/PITP"/>
</dbReference>
<feature type="domain" description="LNS2/PITP" evidence="1">
    <location>
        <begin position="126"/>
        <end position="246"/>
    </location>
</feature>
<comment type="caution">
    <text evidence="2">The sequence shown here is derived from an EMBL/GenBank/DDBJ whole genome shotgun (WGS) entry which is preliminary data.</text>
</comment>
<accession>A0AAW2WBJ8</accession>
<dbReference type="PANTHER" id="PTHR12181:SF12">
    <property type="entry name" value="PHOSPHATIDATE PHOSPHATASE"/>
    <property type="match status" value="1"/>
</dbReference>
<evidence type="ECO:0000313" key="2">
    <source>
        <dbReference type="EMBL" id="KAL0438704.1"/>
    </source>
</evidence>
<dbReference type="SMART" id="SM00775">
    <property type="entry name" value="LNS2"/>
    <property type="match status" value="1"/>
</dbReference>
<dbReference type="Pfam" id="PF08235">
    <property type="entry name" value="LNS2"/>
    <property type="match status" value="1"/>
</dbReference>
<name>A0AAW2WBJ8_9LAMI</name>
<dbReference type="SUPFAM" id="SSF56784">
    <property type="entry name" value="HAD-like"/>
    <property type="match status" value="1"/>
</dbReference>
<proteinExistence type="predicted"/>
<organism evidence="2">
    <name type="scientific">Sesamum latifolium</name>
    <dbReference type="NCBI Taxonomy" id="2727402"/>
    <lineage>
        <taxon>Eukaryota</taxon>
        <taxon>Viridiplantae</taxon>
        <taxon>Streptophyta</taxon>
        <taxon>Embryophyta</taxon>
        <taxon>Tracheophyta</taxon>
        <taxon>Spermatophyta</taxon>
        <taxon>Magnoliopsida</taxon>
        <taxon>eudicotyledons</taxon>
        <taxon>Gunneridae</taxon>
        <taxon>Pentapetalae</taxon>
        <taxon>asterids</taxon>
        <taxon>lamiids</taxon>
        <taxon>Lamiales</taxon>
        <taxon>Pedaliaceae</taxon>
        <taxon>Sesamum</taxon>
    </lineage>
</organism>
<dbReference type="GO" id="GO:0008195">
    <property type="term" value="F:phosphatidate phosphatase activity"/>
    <property type="evidence" value="ECO:0007669"/>
    <property type="project" value="TreeGrafter"/>
</dbReference>